<accession>A0ABW9RHB3</accession>
<organism evidence="1 2">
    <name type="scientific">Erwinia sorbitola</name>
    <dbReference type="NCBI Taxonomy" id="2681984"/>
    <lineage>
        <taxon>Bacteria</taxon>
        <taxon>Pseudomonadati</taxon>
        <taxon>Pseudomonadota</taxon>
        <taxon>Gammaproteobacteria</taxon>
        <taxon>Enterobacterales</taxon>
        <taxon>Erwiniaceae</taxon>
        <taxon>Erwinia</taxon>
    </lineage>
</organism>
<keyword evidence="2" id="KW-1185">Reference proteome</keyword>
<dbReference type="Proteomes" id="UP000480164">
    <property type="component" value="Unassembled WGS sequence"/>
</dbReference>
<comment type="caution">
    <text evidence="1">The sequence shown here is derived from an EMBL/GenBank/DDBJ whole genome shotgun (WGS) entry which is preliminary data.</text>
</comment>
<dbReference type="EMBL" id="WLZX01000017">
    <property type="protein sequence ID" value="MTD29421.1"/>
    <property type="molecule type" value="Genomic_DNA"/>
</dbReference>
<sequence length="165" mass="19355">MTTKNIYSEEWLSVKEAENKFLSAKYYFRQSHDFFEQLLLAVNSLSEQGAALRFIRDEEFDDSELEKLTPIIISIAVDGNVNNVPFAREVLIKYVANDIIKNKLTSMLGEFLNSHDEYIYRRLAELLLFLNYNELRGKLMEECKGNKDENIAEIYADFINRYNMV</sequence>
<gene>
    <name evidence="1" type="ORF">GK011_21090</name>
</gene>
<evidence type="ECO:0000313" key="2">
    <source>
        <dbReference type="Proteomes" id="UP000480164"/>
    </source>
</evidence>
<dbReference type="RefSeq" id="WP_154754632.1">
    <property type="nucleotide sequence ID" value="NZ_WLZX01000017.1"/>
</dbReference>
<evidence type="ECO:0000313" key="1">
    <source>
        <dbReference type="EMBL" id="MTD29421.1"/>
    </source>
</evidence>
<evidence type="ECO:0008006" key="3">
    <source>
        <dbReference type="Google" id="ProtNLM"/>
    </source>
</evidence>
<name>A0ABW9RHB3_9GAMM</name>
<proteinExistence type="predicted"/>
<protein>
    <recommendedName>
        <fullName evidence="3">HEAT repeat domain-containing protein</fullName>
    </recommendedName>
</protein>
<reference evidence="1 2" key="1">
    <citation type="submission" date="2019-11" db="EMBL/GenBank/DDBJ databases">
        <title>Erwinia sp. nov., isolated from feces of birds in Tibet plateau of China.</title>
        <authorList>
            <person name="Ge Y."/>
        </authorList>
    </citation>
    <scope>NUCLEOTIDE SEQUENCE [LARGE SCALE GENOMIC DNA]</scope>
    <source>
        <strain evidence="1 2">J316</strain>
    </source>
</reference>